<dbReference type="Proteomes" id="UP001460270">
    <property type="component" value="Unassembled WGS sequence"/>
</dbReference>
<feature type="region of interest" description="Disordered" evidence="1">
    <location>
        <begin position="213"/>
        <end position="232"/>
    </location>
</feature>
<feature type="compositionally biased region" description="Basic and acidic residues" evidence="1">
    <location>
        <begin position="219"/>
        <end position="229"/>
    </location>
</feature>
<comment type="caution">
    <text evidence="3">The sequence shown here is derived from an EMBL/GenBank/DDBJ whole genome shotgun (WGS) entry which is preliminary data.</text>
</comment>
<dbReference type="Pfam" id="PF00568">
    <property type="entry name" value="WH1"/>
    <property type="match status" value="1"/>
</dbReference>
<organism evidence="3 4">
    <name type="scientific">Mugilogobius chulae</name>
    <name type="common">yellowstripe goby</name>
    <dbReference type="NCBI Taxonomy" id="88201"/>
    <lineage>
        <taxon>Eukaryota</taxon>
        <taxon>Metazoa</taxon>
        <taxon>Chordata</taxon>
        <taxon>Craniata</taxon>
        <taxon>Vertebrata</taxon>
        <taxon>Euteleostomi</taxon>
        <taxon>Actinopterygii</taxon>
        <taxon>Neopterygii</taxon>
        <taxon>Teleostei</taxon>
        <taxon>Neoteleostei</taxon>
        <taxon>Acanthomorphata</taxon>
        <taxon>Gobiaria</taxon>
        <taxon>Gobiiformes</taxon>
        <taxon>Gobioidei</taxon>
        <taxon>Gobiidae</taxon>
        <taxon>Gobionellinae</taxon>
        <taxon>Mugilogobius</taxon>
    </lineage>
</organism>
<evidence type="ECO:0000313" key="4">
    <source>
        <dbReference type="Proteomes" id="UP001460270"/>
    </source>
</evidence>
<dbReference type="SMART" id="SM00461">
    <property type="entry name" value="WH1"/>
    <property type="match status" value="1"/>
</dbReference>
<feature type="region of interest" description="Disordered" evidence="1">
    <location>
        <begin position="246"/>
        <end position="268"/>
    </location>
</feature>
<dbReference type="AlphaFoldDB" id="A0AAW0NLE0"/>
<dbReference type="SUPFAM" id="SSF50729">
    <property type="entry name" value="PH domain-like"/>
    <property type="match status" value="1"/>
</dbReference>
<evidence type="ECO:0000259" key="2">
    <source>
        <dbReference type="PROSITE" id="PS50229"/>
    </source>
</evidence>
<gene>
    <name evidence="3" type="ORF">WMY93_020866</name>
</gene>
<evidence type="ECO:0000256" key="1">
    <source>
        <dbReference type="SAM" id="MobiDB-lite"/>
    </source>
</evidence>
<dbReference type="InterPro" id="IPR011993">
    <property type="entry name" value="PH-like_dom_sf"/>
</dbReference>
<protein>
    <recommendedName>
        <fullName evidence="2">WH1 domain-containing protein</fullName>
    </recommendedName>
</protein>
<dbReference type="EMBL" id="JBBPFD010000015">
    <property type="protein sequence ID" value="KAK7895541.1"/>
    <property type="molecule type" value="Genomic_DNA"/>
</dbReference>
<accession>A0AAW0NLE0</accession>
<dbReference type="InterPro" id="IPR000697">
    <property type="entry name" value="WH1/EVH1_dom"/>
</dbReference>
<feature type="domain" description="WH1" evidence="2">
    <location>
        <begin position="16"/>
        <end position="124"/>
    </location>
</feature>
<reference evidence="4" key="1">
    <citation type="submission" date="2024-04" db="EMBL/GenBank/DDBJ databases">
        <title>Salinicola lusitanus LLJ914,a marine bacterium isolated from the Okinawa Trough.</title>
        <authorList>
            <person name="Li J."/>
        </authorList>
    </citation>
    <scope>NUCLEOTIDE SEQUENCE [LARGE SCALE GENOMIC DNA]</scope>
</reference>
<evidence type="ECO:0000313" key="3">
    <source>
        <dbReference type="EMBL" id="KAK7895541.1"/>
    </source>
</evidence>
<sequence>MSDLLTMREKIKVHSLIDPHCTSVSLPADQVHSGPGAAGLKEAEGRLSWRSSACGVLCLSKTTPAGTYFLRLFCVRAELLWEHEVYVPFKYIGVTHEHQIGFNFADETEAEEFHFAVEAVKEDQVGERDELVNWVLSHGCLTEDDLRSLSVSDIVDHIISQFGGAQAVYKELDRGNVHGSRSMTLPRSAGSALSHPRTPAFPERNSVRVKKSTSFNVPVEREKDAEKRQQKQVQTHYLETCVEGARTGTGARTGRTTTSARASAGRGGCSQWEKQHELSPWFIHWTSLLLWRRTASPHPPPLLLLCVSPRPRKRDDEGLLRPGEPPEPSRYVHAVPRCSLALFCAGFVQGRAACFASSWRLVDGVKQAVSHSTHRAVKKQHAADEREKGFGLRAVWDICCSK</sequence>
<feature type="compositionally biased region" description="Low complexity" evidence="1">
    <location>
        <begin position="246"/>
        <end position="264"/>
    </location>
</feature>
<dbReference type="PROSITE" id="PS50229">
    <property type="entry name" value="WH1"/>
    <property type="match status" value="1"/>
</dbReference>
<proteinExistence type="predicted"/>
<dbReference type="Gene3D" id="2.30.29.30">
    <property type="entry name" value="Pleckstrin-homology domain (PH domain)/Phosphotyrosine-binding domain (PTB)"/>
    <property type="match status" value="1"/>
</dbReference>
<keyword evidence="4" id="KW-1185">Reference proteome</keyword>
<name>A0AAW0NLE0_9GOBI</name>